<evidence type="ECO:0000313" key="6">
    <source>
        <dbReference type="EMBL" id="MFD1569743.1"/>
    </source>
</evidence>
<keyword evidence="7" id="KW-1185">Reference proteome</keyword>
<comment type="similarity">
    <text evidence="1 2">Belongs to the pirin family.</text>
</comment>
<comment type="caution">
    <text evidence="6">The sequence shown here is derived from an EMBL/GenBank/DDBJ whole genome shotgun (WGS) entry which is preliminary data.</text>
</comment>
<evidence type="ECO:0000256" key="1">
    <source>
        <dbReference type="ARBA" id="ARBA00008416"/>
    </source>
</evidence>
<dbReference type="PANTHER" id="PTHR13903:SF8">
    <property type="entry name" value="PIRIN"/>
    <property type="match status" value="1"/>
</dbReference>
<feature type="domain" description="Pirin N-terminal" evidence="4">
    <location>
        <begin position="30"/>
        <end position="124"/>
    </location>
</feature>
<evidence type="ECO:0000256" key="2">
    <source>
        <dbReference type="RuleBase" id="RU003457"/>
    </source>
</evidence>
<evidence type="ECO:0000259" key="5">
    <source>
        <dbReference type="Pfam" id="PF05726"/>
    </source>
</evidence>
<dbReference type="Proteomes" id="UP001597185">
    <property type="component" value="Unassembled WGS sequence"/>
</dbReference>
<dbReference type="Pfam" id="PF02678">
    <property type="entry name" value="Pirin"/>
    <property type="match status" value="1"/>
</dbReference>
<dbReference type="InterPro" id="IPR012093">
    <property type="entry name" value="Pirin"/>
</dbReference>
<dbReference type="EMBL" id="JBHUDB010000001">
    <property type="protein sequence ID" value="MFD1569743.1"/>
    <property type="molecule type" value="Genomic_DNA"/>
</dbReference>
<evidence type="ECO:0000313" key="7">
    <source>
        <dbReference type="Proteomes" id="UP001597185"/>
    </source>
</evidence>
<dbReference type="InterPro" id="IPR003829">
    <property type="entry name" value="Pirin_N_dom"/>
</dbReference>
<dbReference type="AlphaFoldDB" id="A0ABD6BZW2"/>
<evidence type="ECO:0000256" key="3">
    <source>
        <dbReference type="SAM" id="MobiDB-lite"/>
    </source>
</evidence>
<name>A0ABD6BZW2_9EURY</name>
<dbReference type="InterPro" id="IPR014710">
    <property type="entry name" value="RmlC-like_jellyroll"/>
</dbReference>
<accession>A0ABD6BZW2</accession>
<feature type="domain" description="Pirin C-terminal" evidence="5">
    <location>
        <begin position="183"/>
        <end position="254"/>
    </location>
</feature>
<dbReference type="Pfam" id="PF05726">
    <property type="entry name" value="Pirin_C"/>
    <property type="match status" value="1"/>
</dbReference>
<feature type="region of interest" description="Disordered" evidence="3">
    <location>
        <begin position="1"/>
        <end position="33"/>
    </location>
</feature>
<dbReference type="Gene3D" id="2.60.120.10">
    <property type="entry name" value="Jelly Rolls"/>
    <property type="match status" value="1"/>
</dbReference>
<dbReference type="SUPFAM" id="SSF51182">
    <property type="entry name" value="RmlC-like cupins"/>
    <property type="match status" value="1"/>
</dbReference>
<dbReference type="InterPro" id="IPR011051">
    <property type="entry name" value="RmlC_Cupin_sf"/>
</dbReference>
<gene>
    <name evidence="6" type="ORF">ACFR9T_03930</name>
</gene>
<protein>
    <submittedName>
        <fullName evidence="6">Pirin family protein</fullName>
    </submittedName>
</protein>
<dbReference type="CDD" id="cd02247">
    <property type="entry name" value="cupin_pirin_C"/>
    <property type="match status" value="1"/>
</dbReference>
<evidence type="ECO:0000259" key="4">
    <source>
        <dbReference type="Pfam" id="PF02678"/>
    </source>
</evidence>
<proteinExistence type="inferred from homology"/>
<dbReference type="RefSeq" id="WP_256418159.1">
    <property type="nucleotide sequence ID" value="NZ_JANHDL010000005.1"/>
</dbReference>
<dbReference type="PANTHER" id="PTHR13903">
    <property type="entry name" value="PIRIN-RELATED"/>
    <property type="match status" value="1"/>
</dbReference>
<sequence>MTSDAASDERSASDGPVAGQPVQHGTGVNSTRAFPSEAYPSSLDPFVLFERFHIDPDAGFPMHEHRGFEIVSYMLEGGMDHADSLGVEHTAREGEAMRITAGGGIRHSEFPADGEFCSGLQLWVNLPRSEKETEADYVDASAADLPTETVDGATVTTVVGEGSPIDLRTPMTYRDARVDGAWTWSVPDGWSGFLYGVGGSGTVDGDAFGEGDVLPVTEARDVRVEAGDDSATLRVVAVAGRPHDEPIRLRGPYVL</sequence>
<dbReference type="InterPro" id="IPR008778">
    <property type="entry name" value="Pirin_C_dom"/>
</dbReference>
<organism evidence="6 7">
    <name type="scientific">Halorubrum laminariae</name>
    <dbReference type="NCBI Taxonomy" id="1433523"/>
    <lineage>
        <taxon>Archaea</taxon>
        <taxon>Methanobacteriati</taxon>
        <taxon>Methanobacteriota</taxon>
        <taxon>Stenosarchaea group</taxon>
        <taxon>Halobacteria</taxon>
        <taxon>Halobacteriales</taxon>
        <taxon>Haloferacaceae</taxon>
        <taxon>Halorubrum</taxon>
    </lineage>
</organism>
<reference evidence="6 7" key="1">
    <citation type="journal article" date="2019" name="Int. J. Syst. Evol. Microbiol.">
        <title>The Global Catalogue of Microorganisms (GCM) 10K type strain sequencing project: providing services to taxonomists for standard genome sequencing and annotation.</title>
        <authorList>
            <consortium name="The Broad Institute Genomics Platform"/>
            <consortium name="The Broad Institute Genome Sequencing Center for Infectious Disease"/>
            <person name="Wu L."/>
            <person name="Ma J."/>
        </authorList>
    </citation>
    <scope>NUCLEOTIDE SEQUENCE [LARGE SCALE GENOMIC DNA]</scope>
    <source>
        <strain evidence="6 7">CGMCC 1.12689</strain>
    </source>
</reference>
<dbReference type="PIRSF" id="PIRSF006232">
    <property type="entry name" value="Pirin"/>
    <property type="match status" value="1"/>
</dbReference>